<keyword evidence="2" id="KW-0812">Transmembrane</keyword>
<feature type="domain" description="Mce/MlaD" evidence="3">
    <location>
        <begin position="41"/>
        <end position="117"/>
    </location>
</feature>
<evidence type="ECO:0000256" key="1">
    <source>
        <dbReference type="SAM" id="MobiDB-lite"/>
    </source>
</evidence>
<gene>
    <name evidence="4" type="ORF">KZH69_17385</name>
</gene>
<keyword evidence="2" id="KW-0472">Membrane</keyword>
<keyword evidence="2" id="KW-1133">Transmembrane helix</keyword>
<feature type="compositionally biased region" description="Basic and acidic residues" evidence="1">
    <location>
        <begin position="225"/>
        <end position="237"/>
    </location>
</feature>
<dbReference type="InterPro" id="IPR052336">
    <property type="entry name" value="MlaD_Phospholipid_Transporter"/>
</dbReference>
<keyword evidence="5" id="KW-1185">Reference proteome</keyword>
<dbReference type="InterPro" id="IPR003399">
    <property type="entry name" value="Mce/MlaD"/>
</dbReference>
<evidence type="ECO:0000313" key="4">
    <source>
        <dbReference type="EMBL" id="MBW4362266.1"/>
    </source>
</evidence>
<evidence type="ECO:0000259" key="3">
    <source>
        <dbReference type="Pfam" id="PF02470"/>
    </source>
</evidence>
<comment type="caution">
    <text evidence="4">The sequence shown here is derived from an EMBL/GenBank/DDBJ whole genome shotgun (WGS) entry which is preliminary data.</text>
</comment>
<dbReference type="PANTHER" id="PTHR33371:SF4">
    <property type="entry name" value="INTERMEMBRANE PHOSPHOLIPID TRANSPORT SYSTEM BINDING PROTEIN MLAD"/>
    <property type="match status" value="1"/>
</dbReference>
<dbReference type="Proteomes" id="UP000812031">
    <property type="component" value="Unassembled WGS sequence"/>
</dbReference>
<feature type="region of interest" description="Disordered" evidence="1">
    <location>
        <begin position="225"/>
        <end position="244"/>
    </location>
</feature>
<dbReference type="Pfam" id="PF02470">
    <property type="entry name" value="MlaD"/>
    <property type="match status" value="1"/>
</dbReference>
<accession>A0ABS6Y153</accession>
<organism evidence="4 5">
    <name type="scientific">Flavobacterium taihuense</name>
    <dbReference type="NCBI Taxonomy" id="2857508"/>
    <lineage>
        <taxon>Bacteria</taxon>
        <taxon>Pseudomonadati</taxon>
        <taxon>Bacteroidota</taxon>
        <taxon>Flavobacteriia</taxon>
        <taxon>Flavobacteriales</taxon>
        <taxon>Flavobacteriaceae</taxon>
        <taxon>Flavobacterium</taxon>
    </lineage>
</organism>
<reference evidence="4 5" key="1">
    <citation type="submission" date="2021-07" db="EMBL/GenBank/DDBJ databases">
        <title>Flavobacterium sp. nov. isolated from sediment on the Taihu Lake.</title>
        <authorList>
            <person name="Qu J.-H."/>
        </authorList>
    </citation>
    <scope>NUCLEOTIDE SEQUENCE [LARGE SCALE GENOMIC DNA]</scope>
    <source>
        <strain evidence="4 5">NAS39</strain>
    </source>
</reference>
<sequence>MYKESGFTWKLGMFVTVGLILFVGTIYFVGKQKNLFGSTFTLQSQFKTVTGLKVGNNVRFSGINIGTVSEIELITDSAVVVKLVIKDEVRHFIKTDAKASIGSDGLMGDKVLTISPGTTSKNAVKDNATIASLKAIEIEDIMKGVKTTVDNAAVITDQLAEFSFKINNGKGTLSKLLMDEQMGNRLDATMTNLQKGTKGFNENMEAAKHNFLLKGYFNKKEKVAAKKKEEIEKEKNSKSKVANP</sequence>
<name>A0ABS6Y153_9FLAO</name>
<feature type="transmembrane region" description="Helical" evidence="2">
    <location>
        <begin position="12"/>
        <end position="30"/>
    </location>
</feature>
<dbReference type="PANTHER" id="PTHR33371">
    <property type="entry name" value="INTERMEMBRANE PHOSPHOLIPID TRANSPORT SYSTEM BINDING PROTEIN MLAD-RELATED"/>
    <property type="match status" value="1"/>
</dbReference>
<protein>
    <submittedName>
        <fullName evidence="4">MCE family protein</fullName>
    </submittedName>
</protein>
<evidence type="ECO:0000313" key="5">
    <source>
        <dbReference type="Proteomes" id="UP000812031"/>
    </source>
</evidence>
<proteinExistence type="predicted"/>
<evidence type="ECO:0000256" key="2">
    <source>
        <dbReference type="SAM" id="Phobius"/>
    </source>
</evidence>
<dbReference type="RefSeq" id="WP_219318755.1">
    <property type="nucleotide sequence ID" value="NZ_JAHWYN010000020.1"/>
</dbReference>
<dbReference type="EMBL" id="JAHWYN010000020">
    <property type="protein sequence ID" value="MBW4362266.1"/>
    <property type="molecule type" value="Genomic_DNA"/>
</dbReference>